<dbReference type="PROSITE" id="PS50113">
    <property type="entry name" value="PAC"/>
    <property type="match status" value="1"/>
</dbReference>
<protein>
    <recommendedName>
        <fullName evidence="2">histidine kinase</fullName>
        <ecNumber evidence="2">2.7.13.3</ecNumber>
    </recommendedName>
</protein>
<evidence type="ECO:0000256" key="1">
    <source>
        <dbReference type="ARBA" id="ARBA00000085"/>
    </source>
</evidence>
<evidence type="ECO:0000259" key="8">
    <source>
        <dbReference type="PROSITE" id="PS50110"/>
    </source>
</evidence>
<feature type="compositionally biased region" description="Basic and acidic residues" evidence="6">
    <location>
        <begin position="39"/>
        <end position="49"/>
    </location>
</feature>
<dbReference type="PRINTS" id="PR00344">
    <property type="entry name" value="BCTRLSENSOR"/>
</dbReference>
<dbReference type="SUPFAM" id="SSF55785">
    <property type="entry name" value="PYP-like sensor domain (PAS domain)"/>
    <property type="match status" value="1"/>
</dbReference>
<dbReference type="Gene3D" id="3.30.450.20">
    <property type="entry name" value="PAS domain"/>
    <property type="match status" value="1"/>
</dbReference>
<accession>A0A1W6ZGP4</accession>
<feature type="modified residue" description="4-aspartylphosphate" evidence="4">
    <location>
        <position position="747"/>
    </location>
</feature>
<feature type="modified residue" description="4-aspartylphosphate" evidence="4">
    <location>
        <position position="898"/>
    </location>
</feature>
<dbReference type="SMART" id="SM00387">
    <property type="entry name" value="HATPase_c"/>
    <property type="match status" value="1"/>
</dbReference>
<dbReference type="OrthoDB" id="9146564at2"/>
<dbReference type="NCBIfam" id="TIGR00229">
    <property type="entry name" value="sensory_box"/>
    <property type="match status" value="1"/>
</dbReference>
<feature type="domain" description="Histidine kinase" evidence="7">
    <location>
        <begin position="450"/>
        <end position="674"/>
    </location>
</feature>
<feature type="compositionally biased region" description="Basic residues" evidence="6">
    <location>
        <begin position="1"/>
        <end position="16"/>
    </location>
</feature>
<evidence type="ECO:0000259" key="10">
    <source>
        <dbReference type="PROSITE" id="PS50113"/>
    </source>
</evidence>
<feature type="modified residue" description="4-aspartylphosphate" evidence="4">
    <location>
        <position position="190"/>
    </location>
</feature>
<dbReference type="InterPro" id="IPR000014">
    <property type="entry name" value="PAS"/>
</dbReference>
<evidence type="ECO:0000256" key="6">
    <source>
        <dbReference type="SAM" id="MobiDB-lite"/>
    </source>
</evidence>
<dbReference type="PROSITE" id="PS50110">
    <property type="entry name" value="RESPONSE_REGULATORY"/>
    <property type="match status" value="3"/>
</dbReference>
<dbReference type="KEGG" id="bgm:CAL15_17320"/>
<feature type="coiled-coil region" evidence="5">
    <location>
        <begin position="408"/>
        <end position="441"/>
    </location>
</feature>
<evidence type="ECO:0000259" key="7">
    <source>
        <dbReference type="PROSITE" id="PS50109"/>
    </source>
</evidence>
<feature type="region of interest" description="Disordered" evidence="6">
    <location>
        <begin position="1"/>
        <end position="120"/>
    </location>
</feature>
<keyword evidence="3 4" id="KW-0597">Phosphoprotein</keyword>
<keyword evidence="12" id="KW-1185">Reference proteome</keyword>
<dbReference type="EMBL" id="CP021111">
    <property type="protein sequence ID" value="ARP95984.1"/>
    <property type="molecule type" value="Genomic_DNA"/>
</dbReference>
<proteinExistence type="predicted"/>
<dbReference type="InterPro" id="IPR036097">
    <property type="entry name" value="HisK_dim/P_sf"/>
</dbReference>
<dbReference type="CDD" id="cd00156">
    <property type="entry name" value="REC"/>
    <property type="match status" value="2"/>
</dbReference>
<dbReference type="SMART" id="SM00388">
    <property type="entry name" value="HisKA"/>
    <property type="match status" value="1"/>
</dbReference>
<dbReference type="SUPFAM" id="SSF52172">
    <property type="entry name" value="CheY-like"/>
    <property type="match status" value="3"/>
</dbReference>
<evidence type="ECO:0000256" key="2">
    <source>
        <dbReference type="ARBA" id="ARBA00012438"/>
    </source>
</evidence>
<feature type="domain" description="PAC" evidence="10">
    <location>
        <begin position="346"/>
        <end position="398"/>
    </location>
</feature>
<dbReference type="InterPro" id="IPR001610">
    <property type="entry name" value="PAC"/>
</dbReference>
<feature type="domain" description="Response regulatory" evidence="8">
    <location>
        <begin position="697"/>
        <end position="813"/>
    </location>
</feature>
<keyword evidence="5" id="KW-0175">Coiled coil</keyword>
<dbReference type="InterPro" id="IPR001789">
    <property type="entry name" value="Sig_transdc_resp-reg_receiver"/>
</dbReference>
<dbReference type="Pfam" id="PF00072">
    <property type="entry name" value="Response_reg"/>
    <property type="match status" value="3"/>
</dbReference>
<dbReference type="STRING" id="463040.CAL15_17320"/>
<dbReference type="Proteomes" id="UP000194161">
    <property type="component" value="Chromosome"/>
</dbReference>
<sequence length="968" mass="106057">MQYRQRGRGRARRRRGPGLCIPDRHPRQSRAGRTRRHPARPEAAQDRRPRGAGAPEGRPSTPADPGGDADLVARRARRGAQLSSRGELVRRQTGGIHRVFRRHPQPGHVLGHPEPTASHVPRTHCAQQTQTQVLGSAVTVLILEDDDLDAELIQFQLGEALPDVAVRRASNRRDYEAVLREGGISLVVSDFSLPDIDGWAAQRMARELAPEAPFIFVSGFIGEEVGVKALKEGATDYVLKERLERLGAAARRALLEAEDRRARKRAEEALRDSEERFRTLADSAPALIWETDEQGDMIFTNRHFEAMFGMPAGTMLGQGWQRTVDGRDLPLVLAEMRHATRERREFQMEMRVVDRNGDLRWLHCKGVPRIDRSGRFLGLLGTNVDVTETKRARDELEHMVAARTAELLRTNERLLQEMQQRADAESAQRSAEEQLRQAQKMEAFGQLTGGVAHDFNNFLTVILGNLETLERTLAGMPAGRTATALAHAKLGAQRAAALTQRLLSFARRQPLQPRRIDLNSLVSDTIEILTRTLGEHVEVHTELSADLWDTLIDPHMLESALVNLAVNSRDAMPDGGIIRIRTCNAEFGQDDAQAAGMLPGQYVQISLSDTGTGIPPELLDKVFEPFFTTKDIGVGTGLGLSQVYGFVKQSGGHVHIDSTVGAGTIVHLFLPRQAAQNHREVETHHDGQARHAAPGEVVLVVEDNASVRAHSTRILEDLGYRVLEAADGPAALDQIRRHDDISLLFTDVGLPKGMNGRELAEAARELRPGLPVLYTSGYAEGALTHGGQLPPGVDLLPKPFSFVDLANRIRDILDRQAPAAVDEDPPAEAARASAAATGGAPYEGQARILLVEDEELVRMLAVDGLSDLGYDVAEAATGGDALRLLEADPQGFRGAIVDMGLPDMKGEDLLHVLVTRYPELAIVIASGYGPQLDGQLPKHGRMVSVQKPYRFEQLGDALRRLGVQASAG</sequence>
<evidence type="ECO:0000313" key="11">
    <source>
        <dbReference type="EMBL" id="ARP95984.1"/>
    </source>
</evidence>
<evidence type="ECO:0000313" key="12">
    <source>
        <dbReference type="Proteomes" id="UP000194161"/>
    </source>
</evidence>
<dbReference type="PANTHER" id="PTHR43065">
    <property type="entry name" value="SENSOR HISTIDINE KINASE"/>
    <property type="match status" value="1"/>
</dbReference>
<dbReference type="InterPro" id="IPR036890">
    <property type="entry name" value="HATPase_C_sf"/>
</dbReference>
<dbReference type="Pfam" id="PF02518">
    <property type="entry name" value="HATPase_c"/>
    <property type="match status" value="1"/>
</dbReference>
<dbReference type="InterPro" id="IPR000700">
    <property type="entry name" value="PAS-assoc_C"/>
</dbReference>
<dbReference type="SUPFAM" id="SSF47384">
    <property type="entry name" value="Homodimeric domain of signal transducing histidine kinase"/>
    <property type="match status" value="1"/>
</dbReference>
<dbReference type="PROSITE" id="PS50112">
    <property type="entry name" value="PAS"/>
    <property type="match status" value="1"/>
</dbReference>
<dbReference type="Gene3D" id="3.30.565.10">
    <property type="entry name" value="Histidine kinase-like ATPase, C-terminal domain"/>
    <property type="match status" value="1"/>
</dbReference>
<evidence type="ECO:0000256" key="3">
    <source>
        <dbReference type="ARBA" id="ARBA00022553"/>
    </source>
</evidence>
<dbReference type="InterPro" id="IPR005467">
    <property type="entry name" value="His_kinase_dom"/>
</dbReference>
<dbReference type="Gene3D" id="1.10.287.130">
    <property type="match status" value="1"/>
</dbReference>
<gene>
    <name evidence="11" type="ORF">CAL15_17320</name>
</gene>
<dbReference type="InterPro" id="IPR004358">
    <property type="entry name" value="Sig_transdc_His_kin-like_C"/>
</dbReference>
<comment type="catalytic activity">
    <reaction evidence="1">
        <text>ATP + protein L-histidine = ADP + protein N-phospho-L-histidine.</text>
        <dbReference type="EC" id="2.7.13.3"/>
    </reaction>
</comment>
<dbReference type="CDD" id="cd00082">
    <property type="entry name" value="HisKA"/>
    <property type="match status" value="1"/>
</dbReference>
<dbReference type="SMART" id="SM00448">
    <property type="entry name" value="REC"/>
    <property type="match status" value="3"/>
</dbReference>
<feature type="domain" description="Response regulatory" evidence="8">
    <location>
        <begin position="847"/>
        <end position="962"/>
    </location>
</feature>
<feature type="domain" description="Response regulatory" evidence="8">
    <location>
        <begin position="139"/>
        <end position="255"/>
    </location>
</feature>
<dbReference type="Pfam" id="PF08448">
    <property type="entry name" value="PAS_4"/>
    <property type="match status" value="1"/>
</dbReference>
<dbReference type="PROSITE" id="PS50109">
    <property type="entry name" value="HIS_KIN"/>
    <property type="match status" value="1"/>
</dbReference>
<feature type="coiled-coil region" evidence="5">
    <location>
        <begin position="240"/>
        <end position="283"/>
    </location>
</feature>
<evidence type="ECO:0000259" key="9">
    <source>
        <dbReference type="PROSITE" id="PS50112"/>
    </source>
</evidence>
<dbReference type="CDD" id="cd00130">
    <property type="entry name" value="PAS"/>
    <property type="match status" value="1"/>
</dbReference>
<feature type="compositionally biased region" description="Low complexity" evidence="6">
    <location>
        <begin position="827"/>
        <end position="836"/>
    </location>
</feature>
<reference evidence="11 12" key="1">
    <citation type="submission" date="2017-05" db="EMBL/GenBank/DDBJ databases">
        <title>Complete and WGS of Bordetella genogroups.</title>
        <authorList>
            <person name="Spilker T."/>
            <person name="LiPuma J."/>
        </authorList>
    </citation>
    <scope>NUCLEOTIDE SEQUENCE [LARGE SCALE GENOMIC DNA]</scope>
    <source>
        <strain evidence="11 12">AU7206</strain>
    </source>
</reference>
<dbReference type="InterPro" id="IPR011006">
    <property type="entry name" value="CheY-like_superfamily"/>
</dbReference>
<name>A0A1W6ZGP4_9BORD</name>
<dbReference type="SMART" id="SM00086">
    <property type="entry name" value="PAC"/>
    <property type="match status" value="1"/>
</dbReference>
<dbReference type="GO" id="GO:0000155">
    <property type="term" value="F:phosphorelay sensor kinase activity"/>
    <property type="evidence" value="ECO:0007669"/>
    <property type="project" value="InterPro"/>
</dbReference>
<dbReference type="EC" id="2.7.13.3" evidence="2"/>
<dbReference type="InterPro" id="IPR013656">
    <property type="entry name" value="PAS_4"/>
</dbReference>
<evidence type="ECO:0000256" key="5">
    <source>
        <dbReference type="SAM" id="Coils"/>
    </source>
</evidence>
<dbReference type="SUPFAM" id="SSF55874">
    <property type="entry name" value="ATPase domain of HSP90 chaperone/DNA topoisomerase II/histidine kinase"/>
    <property type="match status" value="1"/>
</dbReference>
<evidence type="ECO:0000256" key="4">
    <source>
        <dbReference type="PROSITE-ProRule" id="PRU00169"/>
    </source>
</evidence>
<dbReference type="SMART" id="SM00091">
    <property type="entry name" value="PAS"/>
    <property type="match status" value="1"/>
</dbReference>
<dbReference type="PANTHER" id="PTHR43065:SF49">
    <property type="entry name" value="HISTIDINE KINASE"/>
    <property type="match status" value="1"/>
</dbReference>
<dbReference type="Gene3D" id="3.40.50.2300">
    <property type="match status" value="3"/>
</dbReference>
<organism evidence="11 12">
    <name type="scientific">Bordetella genomosp. 13</name>
    <dbReference type="NCBI Taxonomy" id="463040"/>
    <lineage>
        <taxon>Bacteria</taxon>
        <taxon>Pseudomonadati</taxon>
        <taxon>Pseudomonadota</taxon>
        <taxon>Betaproteobacteria</taxon>
        <taxon>Burkholderiales</taxon>
        <taxon>Alcaligenaceae</taxon>
        <taxon>Bordetella</taxon>
    </lineage>
</organism>
<dbReference type="InterPro" id="IPR003661">
    <property type="entry name" value="HisK_dim/P_dom"/>
</dbReference>
<dbReference type="InterPro" id="IPR035965">
    <property type="entry name" value="PAS-like_dom_sf"/>
</dbReference>
<dbReference type="CDD" id="cd18161">
    <property type="entry name" value="REC_hyHK_blue-like"/>
    <property type="match status" value="1"/>
</dbReference>
<dbReference type="AlphaFoldDB" id="A0A1W6ZGP4"/>
<feature type="domain" description="PAS" evidence="9">
    <location>
        <begin position="273"/>
        <end position="318"/>
    </location>
</feature>
<feature type="compositionally biased region" description="Basic residues" evidence="6">
    <location>
        <begin position="27"/>
        <end position="38"/>
    </location>
</feature>
<feature type="region of interest" description="Disordered" evidence="6">
    <location>
        <begin position="817"/>
        <end position="836"/>
    </location>
</feature>
<dbReference type="InterPro" id="IPR003594">
    <property type="entry name" value="HATPase_dom"/>
</dbReference>